<dbReference type="Pfam" id="PF00072">
    <property type="entry name" value="Response_reg"/>
    <property type="match status" value="1"/>
</dbReference>
<dbReference type="InterPro" id="IPR011006">
    <property type="entry name" value="CheY-like_superfamily"/>
</dbReference>
<feature type="domain" description="CheB-type methylesterase" evidence="8">
    <location>
        <begin position="159"/>
        <end position="351"/>
    </location>
</feature>
<dbReference type="PROSITE" id="PS50110">
    <property type="entry name" value="RESPONSE_REGULATORY"/>
    <property type="match status" value="1"/>
</dbReference>
<comment type="function">
    <text evidence="2">May play the central regulatory role in sporulation. It may be an element of the effector pathway responsible for the activation of sporulation genes in response to nutritional stress. Spo0A may act in concert with spo0H (a sigma factor) to control the expression of some genes that are critical to the sporulation process.</text>
</comment>
<dbReference type="NCBIfam" id="NF009206">
    <property type="entry name" value="PRK12555.1"/>
    <property type="match status" value="1"/>
</dbReference>
<comment type="PTM">
    <text evidence="4">Phosphorylated by CheA. Phosphorylation of the N-terminal regulatory domain activates the methylesterase activity.</text>
</comment>
<comment type="similarity">
    <text evidence="4">Belongs to the CheB family.</text>
</comment>
<dbReference type="PANTHER" id="PTHR42872:SF3">
    <property type="entry name" value="PROTEIN-GLUTAMATE METHYLESTERASE_PROTEIN-GLUTAMINE GLUTAMINASE 1"/>
    <property type="match status" value="1"/>
</dbReference>
<dbReference type="SUPFAM" id="SSF52738">
    <property type="entry name" value="Methylesterase CheB, C-terminal domain"/>
    <property type="match status" value="1"/>
</dbReference>
<evidence type="ECO:0000256" key="5">
    <source>
        <dbReference type="PROSITE-ProRule" id="PRU00050"/>
    </source>
</evidence>
<dbReference type="InterPro" id="IPR035909">
    <property type="entry name" value="CheB_C"/>
</dbReference>
<organism evidence="9 10">
    <name type="scientific">Thermotalea metallivorans</name>
    <dbReference type="NCBI Taxonomy" id="520762"/>
    <lineage>
        <taxon>Bacteria</taxon>
        <taxon>Bacillati</taxon>
        <taxon>Bacillota</taxon>
        <taxon>Clostridia</taxon>
        <taxon>Peptostreptococcales</taxon>
        <taxon>Thermotaleaceae</taxon>
        <taxon>Thermotalea</taxon>
    </lineage>
</organism>
<feature type="active site" evidence="4 5">
    <location>
        <position position="171"/>
    </location>
</feature>
<dbReference type="GO" id="GO:0000156">
    <property type="term" value="F:phosphorelay response regulator activity"/>
    <property type="evidence" value="ECO:0007669"/>
    <property type="project" value="InterPro"/>
</dbReference>
<dbReference type="SMART" id="SM00448">
    <property type="entry name" value="REC"/>
    <property type="match status" value="1"/>
</dbReference>
<accession>A0A140L5E4</accession>
<comment type="function">
    <text evidence="4">Involved in chemotaxis. Part of a chemotaxis signal transduction system that modulates chemotaxis in response to various stimuli. Catalyzes the demethylation of specific methylglutamate residues introduced into the chemoreceptors (methyl-accepting chemotaxis proteins or MCP) by CheR. Also mediates the irreversible deamidation of specific glutamine residues to glutamic acid.</text>
</comment>
<evidence type="ECO:0000259" key="7">
    <source>
        <dbReference type="PROSITE" id="PS50110"/>
    </source>
</evidence>
<dbReference type="Pfam" id="PF01339">
    <property type="entry name" value="CheB_methylest"/>
    <property type="match status" value="1"/>
</dbReference>
<dbReference type="STRING" id="520762.AN619_15230"/>
<reference evidence="9 10" key="1">
    <citation type="submission" date="2015-12" db="EMBL/GenBank/DDBJ databases">
        <title>Draft genome sequence of the thermoanaerobe Thermotalea metallivorans, an isolate from the runoff channel of the Great Artesian Basin, Australia.</title>
        <authorList>
            <person name="Patel B.K."/>
        </authorList>
    </citation>
    <scope>NUCLEOTIDE SEQUENCE [LARGE SCALE GENOMIC DNA]</scope>
    <source>
        <strain evidence="9 10">B2-1</strain>
    </source>
</reference>
<feature type="modified residue" description="4-aspartylphosphate" evidence="4 6">
    <location>
        <position position="56"/>
    </location>
</feature>
<keyword evidence="4" id="KW-0963">Cytoplasm</keyword>
<dbReference type="GO" id="GO:0005737">
    <property type="term" value="C:cytoplasm"/>
    <property type="evidence" value="ECO:0007669"/>
    <property type="project" value="UniProtKB-SubCell"/>
</dbReference>
<evidence type="ECO:0000256" key="6">
    <source>
        <dbReference type="PROSITE-ProRule" id="PRU00169"/>
    </source>
</evidence>
<comment type="catalytic activity">
    <reaction evidence="4">
        <text>L-glutaminyl-[protein] + H2O = L-glutamyl-[protein] + NH4(+)</text>
        <dbReference type="Rhea" id="RHEA:16441"/>
        <dbReference type="Rhea" id="RHEA-COMP:10207"/>
        <dbReference type="Rhea" id="RHEA-COMP:10208"/>
        <dbReference type="ChEBI" id="CHEBI:15377"/>
        <dbReference type="ChEBI" id="CHEBI:28938"/>
        <dbReference type="ChEBI" id="CHEBI:29973"/>
        <dbReference type="ChEBI" id="CHEBI:30011"/>
        <dbReference type="EC" id="3.5.1.44"/>
    </reaction>
</comment>
<evidence type="ECO:0000256" key="3">
    <source>
        <dbReference type="ARBA" id="ARBA00048267"/>
    </source>
</evidence>
<evidence type="ECO:0000313" key="10">
    <source>
        <dbReference type="Proteomes" id="UP000070456"/>
    </source>
</evidence>
<keyword evidence="1 4" id="KW-0378">Hydrolase</keyword>
<evidence type="ECO:0000313" key="9">
    <source>
        <dbReference type="EMBL" id="KXG75769.1"/>
    </source>
</evidence>
<dbReference type="Proteomes" id="UP000070456">
    <property type="component" value="Unassembled WGS sequence"/>
</dbReference>
<dbReference type="EMBL" id="LOEE01000031">
    <property type="protein sequence ID" value="KXG75769.1"/>
    <property type="molecule type" value="Genomic_DNA"/>
</dbReference>
<dbReference type="NCBIfam" id="NF001965">
    <property type="entry name" value="PRK00742.1"/>
    <property type="match status" value="1"/>
</dbReference>
<dbReference type="PATRIC" id="fig|520762.4.peg.1690"/>
<dbReference type="EC" id="3.1.1.61" evidence="4"/>
<keyword evidence="4 6" id="KW-0597">Phosphoprotein</keyword>
<dbReference type="InterPro" id="IPR008248">
    <property type="entry name" value="CheB-like"/>
</dbReference>
<dbReference type="PROSITE" id="PS50122">
    <property type="entry name" value="CHEB"/>
    <property type="match status" value="1"/>
</dbReference>
<evidence type="ECO:0000256" key="4">
    <source>
        <dbReference type="HAMAP-Rule" id="MF_00099"/>
    </source>
</evidence>
<dbReference type="AlphaFoldDB" id="A0A140L5E4"/>
<dbReference type="Gene3D" id="3.40.50.180">
    <property type="entry name" value="Methylesterase CheB, C-terminal domain"/>
    <property type="match status" value="1"/>
</dbReference>
<dbReference type="OrthoDB" id="9793421at2"/>
<dbReference type="PIRSF" id="PIRSF000876">
    <property type="entry name" value="RR_chemtxs_CheB"/>
    <property type="match status" value="1"/>
</dbReference>
<feature type="domain" description="Response regulatory" evidence="7">
    <location>
        <begin position="5"/>
        <end position="122"/>
    </location>
</feature>
<keyword evidence="4 5" id="KW-0145">Chemotaxis</keyword>
<gene>
    <name evidence="4 9" type="primary">cheB</name>
    <name evidence="9" type="ORF">AN619_15230</name>
</gene>
<dbReference type="CDD" id="cd17541">
    <property type="entry name" value="REC_CheB-like"/>
    <property type="match status" value="1"/>
</dbReference>
<keyword evidence="10" id="KW-1185">Reference proteome</keyword>
<evidence type="ECO:0000256" key="1">
    <source>
        <dbReference type="ARBA" id="ARBA00022801"/>
    </source>
</evidence>
<comment type="catalytic activity">
    <reaction evidence="3 4">
        <text>[protein]-L-glutamate 5-O-methyl ester + H2O = L-glutamyl-[protein] + methanol + H(+)</text>
        <dbReference type="Rhea" id="RHEA:23236"/>
        <dbReference type="Rhea" id="RHEA-COMP:10208"/>
        <dbReference type="Rhea" id="RHEA-COMP:10311"/>
        <dbReference type="ChEBI" id="CHEBI:15377"/>
        <dbReference type="ChEBI" id="CHEBI:15378"/>
        <dbReference type="ChEBI" id="CHEBI:17790"/>
        <dbReference type="ChEBI" id="CHEBI:29973"/>
        <dbReference type="ChEBI" id="CHEBI:82795"/>
        <dbReference type="EC" id="3.1.1.61"/>
    </reaction>
</comment>
<evidence type="ECO:0000256" key="2">
    <source>
        <dbReference type="ARBA" id="ARBA00024867"/>
    </source>
</evidence>
<feature type="active site" evidence="4 5">
    <location>
        <position position="198"/>
    </location>
</feature>
<dbReference type="CDD" id="cd16432">
    <property type="entry name" value="CheB_Rec"/>
    <property type="match status" value="1"/>
</dbReference>
<dbReference type="PANTHER" id="PTHR42872">
    <property type="entry name" value="PROTEIN-GLUTAMATE METHYLESTERASE/PROTEIN-GLUTAMINE GLUTAMINASE"/>
    <property type="match status" value="1"/>
</dbReference>
<dbReference type="Gene3D" id="3.40.50.2300">
    <property type="match status" value="1"/>
</dbReference>
<evidence type="ECO:0000259" key="8">
    <source>
        <dbReference type="PROSITE" id="PS50122"/>
    </source>
</evidence>
<feature type="active site" evidence="4 5">
    <location>
        <position position="294"/>
    </location>
</feature>
<dbReference type="RefSeq" id="WP_068556121.1">
    <property type="nucleotide sequence ID" value="NZ_LOEE01000031.1"/>
</dbReference>
<comment type="domain">
    <text evidence="4">Contains a C-terminal catalytic domain, and an N-terminal region which modulates catalytic activity.</text>
</comment>
<proteinExistence type="inferred from homology"/>
<name>A0A140L5E4_9FIRM</name>
<comment type="subcellular location">
    <subcellularLocation>
        <location evidence="4">Cytoplasm</location>
    </subcellularLocation>
</comment>
<dbReference type="InterPro" id="IPR001789">
    <property type="entry name" value="Sig_transdc_resp-reg_receiver"/>
</dbReference>
<dbReference type="GO" id="GO:0008984">
    <property type="term" value="F:protein-glutamate methylesterase activity"/>
    <property type="evidence" value="ECO:0007669"/>
    <property type="project" value="UniProtKB-UniRule"/>
</dbReference>
<dbReference type="SUPFAM" id="SSF52172">
    <property type="entry name" value="CheY-like"/>
    <property type="match status" value="1"/>
</dbReference>
<sequence>MKKLNVLVVDDSAFMRKVIADIIQLDDDLKVIGTAKNGQEAIEKIKELSPDVVTMDVEMPVMDGITALKTIMEEMPLPVLMLSSLTKEGADATVKALELGAVDFITKPSSIFKMNTEEIKAQLHEKLKMASKANMKSKHVLKPQNIATINKNAFAQEKNTNVKYIVAIGTSTGGPRALQSVIPYLPKNIPASILIVQHMPPGFTKSLAERLNNLSEIEVKEAEDGSILLPGHAYIAPGDYHMKIIRSSNVFKIKLTKDSPVSGHRPSVDYMMNSLAQLELSNVIGVIMTGMGSDGAEGMKNIKLQKGITIGQNEETCVVYGMPKSAVSLGCVDILVPLEDIAESIIKAVGV</sequence>
<dbReference type="HAMAP" id="MF_00099">
    <property type="entry name" value="CheB_chemtxs"/>
    <property type="match status" value="1"/>
</dbReference>
<dbReference type="GO" id="GO:0006935">
    <property type="term" value="P:chemotaxis"/>
    <property type="evidence" value="ECO:0007669"/>
    <property type="project" value="UniProtKB-UniRule"/>
</dbReference>
<dbReference type="GO" id="GO:0050568">
    <property type="term" value="F:protein-glutamine glutaminase activity"/>
    <property type="evidence" value="ECO:0007669"/>
    <property type="project" value="UniProtKB-UniRule"/>
</dbReference>
<protein>
    <recommendedName>
        <fullName evidence="4">Protein-glutamate methylesterase/protein-glutamine glutaminase</fullName>
        <ecNumber evidence="4">3.1.1.61</ecNumber>
        <ecNumber evidence="4">3.5.1.44</ecNumber>
    </recommendedName>
</protein>
<comment type="caution">
    <text evidence="9">The sequence shown here is derived from an EMBL/GenBank/DDBJ whole genome shotgun (WGS) entry which is preliminary data.</text>
</comment>
<dbReference type="InterPro" id="IPR000673">
    <property type="entry name" value="Sig_transdc_resp-reg_Me-estase"/>
</dbReference>
<dbReference type="EC" id="3.5.1.44" evidence="4"/>